<dbReference type="InterPro" id="IPR045206">
    <property type="entry name" value="Maestro_heat-like_prot"/>
</dbReference>
<evidence type="ECO:0000256" key="2">
    <source>
        <dbReference type="SAM" id="MobiDB-lite"/>
    </source>
</evidence>
<dbReference type="Ensembl" id="ENSCCNT00000036650.1">
    <property type="protein sequence ID" value="ENSCCNP00000029060.1"/>
    <property type="gene ID" value="ENSCCNG00000027894.1"/>
</dbReference>
<dbReference type="PANTHER" id="PTHR23120:SF6">
    <property type="entry name" value="MAESTRO HEAT-LIKE REPEAT FAMILY MEMBER 5"/>
    <property type="match status" value="1"/>
</dbReference>
<dbReference type="InterPro" id="IPR056282">
    <property type="entry name" value="MROH2B-like_N_HEAT"/>
</dbReference>
<reference evidence="5" key="1">
    <citation type="submission" date="2023-09" db="UniProtKB">
        <authorList>
            <consortium name="Ensembl"/>
        </authorList>
    </citation>
    <scope>IDENTIFICATION</scope>
</reference>
<feature type="domain" description="MROH2B-like HEAT-repeats" evidence="3">
    <location>
        <begin position="81"/>
        <end position="149"/>
    </location>
</feature>
<dbReference type="InterPro" id="IPR055408">
    <property type="entry name" value="HEAT_MROH2B-like"/>
</dbReference>
<evidence type="ECO:0000259" key="3">
    <source>
        <dbReference type="Pfam" id="PF23210"/>
    </source>
</evidence>
<evidence type="ECO:0000313" key="5">
    <source>
        <dbReference type="Ensembl" id="ENSCCNP00000029060.1"/>
    </source>
</evidence>
<feature type="domain" description="MROH2B-like HEAT-repeats" evidence="3">
    <location>
        <begin position="204"/>
        <end position="343"/>
    </location>
</feature>
<organism evidence="5">
    <name type="scientific">Castor canadensis</name>
    <name type="common">American beaver</name>
    <dbReference type="NCBI Taxonomy" id="51338"/>
    <lineage>
        <taxon>Eukaryota</taxon>
        <taxon>Metazoa</taxon>
        <taxon>Chordata</taxon>
        <taxon>Craniata</taxon>
        <taxon>Vertebrata</taxon>
        <taxon>Euteleostomi</taxon>
        <taxon>Mammalia</taxon>
        <taxon>Eutheria</taxon>
        <taxon>Euarchontoglires</taxon>
        <taxon>Glires</taxon>
        <taxon>Rodentia</taxon>
        <taxon>Castorimorpha</taxon>
        <taxon>Castoridae</taxon>
        <taxon>Castor</taxon>
    </lineage>
</organism>
<protein>
    <recommendedName>
        <fullName evidence="6">Maestro heat-like repeat family member 5</fullName>
    </recommendedName>
</protein>
<feature type="region of interest" description="Disordered" evidence="2">
    <location>
        <begin position="156"/>
        <end position="199"/>
    </location>
</feature>
<evidence type="ECO:0000256" key="1">
    <source>
        <dbReference type="ARBA" id="ARBA00022737"/>
    </source>
</evidence>
<keyword evidence="1" id="KW-0677">Repeat</keyword>
<name>A0A8C0XNS8_CASCN</name>
<feature type="domain" description="MROH2B-like N-terminal HEAT-repeats" evidence="4">
    <location>
        <begin position="2"/>
        <end position="65"/>
    </location>
</feature>
<dbReference type="AlphaFoldDB" id="A0A8C0XNS8"/>
<accession>A0A8C0XNS8</accession>
<dbReference type="Pfam" id="PF23210">
    <property type="entry name" value="HEAT_Maestro_2"/>
    <property type="match status" value="2"/>
</dbReference>
<feature type="compositionally biased region" description="Polar residues" evidence="2">
    <location>
        <begin position="156"/>
        <end position="177"/>
    </location>
</feature>
<proteinExistence type="predicted"/>
<evidence type="ECO:0000259" key="4">
    <source>
        <dbReference type="Pfam" id="PF23221"/>
    </source>
</evidence>
<dbReference type="Pfam" id="PF23221">
    <property type="entry name" value="HEAT_MROH2B_1st"/>
    <property type="match status" value="1"/>
</dbReference>
<evidence type="ECO:0008006" key="6">
    <source>
        <dbReference type="Google" id="ProtNLM"/>
    </source>
</evidence>
<sequence>LQLALENMTKSTELEDMYQDAASNVLVAICRHSWQVVAQHLETEFLTGVFPHRSRLYVMGVLASREELLNEEDRAHWEHLLAQAFLFTYYGLILQAEENSTTVRTHLCGLLQTSHQWPKQREGIALTVGLAAARHLDDVWAVLDQFGRSTPIKWSLHSSSPKVTTRGSRQGSGTLDPTSVAEPDSHIPTPHHGQNSEDPRWKWASSTLLLAYGQMAAKAKIYVLPWVDNILARMIFYFRYSSWDETLKQSFLTAVLMLVGAISRSEGAHSYEFSQTSELLESLMVLLEKEPQESLCSTSRQQTFRIISSLCKLRPPIDMDRKSRLLSTCLRSVFALPQLDTLEKHTCLFLEPPNIQVWSPCCTLSPVGGGGGLLGRASGSVCLARG</sequence>
<dbReference type="PANTHER" id="PTHR23120">
    <property type="entry name" value="MAESTRO-RELATED HEAT DOMAIN-CONTAINING"/>
    <property type="match status" value="1"/>
</dbReference>
<dbReference type="GO" id="GO:0005737">
    <property type="term" value="C:cytoplasm"/>
    <property type="evidence" value="ECO:0007669"/>
    <property type="project" value="TreeGrafter"/>
</dbReference>